<dbReference type="InterPro" id="IPR015424">
    <property type="entry name" value="PyrdxlP-dep_Trfase"/>
</dbReference>
<dbReference type="PaxDb" id="8022-A0A060YUH8"/>
<dbReference type="GO" id="GO:0005829">
    <property type="term" value="C:cytosol"/>
    <property type="evidence" value="ECO:0007669"/>
    <property type="project" value="TreeGrafter"/>
</dbReference>
<organism evidence="8 9">
    <name type="scientific">Oncorhynchus mykiss</name>
    <name type="common">Rainbow trout</name>
    <name type="synonym">Salmo gairdneri</name>
    <dbReference type="NCBI Taxonomy" id="8022"/>
    <lineage>
        <taxon>Eukaryota</taxon>
        <taxon>Metazoa</taxon>
        <taxon>Chordata</taxon>
        <taxon>Craniata</taxon>
        <taxon>Vertebrata</taxon>
        <taxon>Euteleostomi</taxon>
        <taxon>Actinopterygii</taxon>
        <taxon>Neopterygii</taxon>
        <taxon>Teleostei</taxon>
        <taxon>Protacanthopterygii</taxon>
        <taxon>Salmoniformes</taxon>
        <taxon>Salmonidae</taxon>
        <taxon>Salmoninae</taxon>
        <taxon>Oncorhynchus</taxon>
    </lineage>
</organism>
<reference evidence="8" key="2">
    <citation type="submission" date="2014-03" db="EMBL/GenBank/DDBJ databases">
        <authorList>
            <person name="Genoscope - CEA"/>
        </authorList>
    </citation>
    <scope>NUCLEOTIDE SEQUENCE</scope>
</reference>
<dbReference type="STRING" id="8022.A0A060YUH8"/>
<keyword evidence="4" id="KW-0032">Aminotransferase</keyword>
<evidence type="ECO:0000259" key="7">
    <source>
        <dbReference type="Pfam" id="PF00155"/>
    </source>
</evidence>
<name>A0A060YUH8_ONCMY</name>
<comment type="subunit">
    <text evidence="2">Homodimer.</text>
</comment>
<dbReference type="PANTHER" id="PTHR11879:SF38">
    <property type="entry name" value="ASPARTATE AMINOTRANSFERASE"/>
    <property type="match status" value="1"/>
</dbReference>
<evidence type="ECO:0000256" key="3">
    <source>
        <dbReference type="ARBA" id="ARBA00012753"/>
    </source>
</evidence>
<dbReference type="Gene3D" id="3.90.1150.10">
    <property type="entry name" value="Aspartate Aminotransferase, domain 1"/>
    <property type="match status" value="1"/>
</dbReference>
<accession>A0A060YUH8</accession>
<dbReference type="EMBL" id="FR914525">
    <property type="protein sequence ID" value="CDQ93139.1"/>
    <property type="molecule type" value="Genomic_DNA"/>
</dbReference>
<feature type="domain" description="Aminotransferase class I/classII large" evidence="7">
    <location>
        <begin position="1"/>
        <end position="72"/>
    </location>
</feature>
<dbReference type="InterPro" id="IPR015422">
    <property type="entry name" value="PyrdxlP-dep_Trfase_small"/>
</dbReference>
<comment type="cofactor">
    <cofactor evidence="1">
        <name>pyridoxal 5'-phosphate</name>
        <dbReference type="ChEBI" id="CHEBI:597326"/>
    </cofactor>
</comment>
<dbReference type="SUPFAM" id="SSF53383">
    <property type="entry name" value="PLP-dependent transferases"/>
    <property type="match status" value="1"/>
</dbReference>
<evidence type="ECO:0000313" key="9">
    <source>
        <dbReference type="Proteomes" id="UP000193380"/>
    </source>
</evidence>
<dbReference type="PANTHER" id="PTHR11879">
    <property type="entry name" value="ASPARTATE AMINOTRANSFERASE"/>
    <property type="match status" value="1"/>
</dbReference>
<keyword evidence="6" id="KW-0663">Pyridoxal phosphate</keyword>
<reference evidence="8" key="1">
    <citation type="journal article" date="2014" name="Nat. Commun.">
        <title>The rainbow trout genome provides novel insights into evolution after whole-genome duplication in vertebrates.</title>
        <authorList>
            <person name="Berthelot C."/>
            <person name="Brunet F."/>
            <person name="Chalopin D."/>
            <person name="Juanchich A."/>
            <person name="Bernard M."/>
            <person name="Noel B."/>
            <person name="Bento P."/>
            <person name="Da Silva C."/>
            <person name="Labadie K."/>
            <person name="Alberti A."/>
            <person name="Aury J.M."/>
            <person name="Louis A."/>
            <person name="Dehais P."/>
            <person name="Bardou P."/>
            <person name="Montfort J."/>
            <person name="Klopp C."/>
            <person name="Cabau C."/>
            <person name="Gaspin C."/>
            <person name="Thorgaard G.H."/>
            <person name="Boussaha M."/>
            <person name="Quillet E."/>
            <person name="Guyomard R."/>
            <person name="Galiana D."/>
            <person name="Bobe J."/>
            <person name="Volff J.N."/>
            <person name="Genet C."/>
            <person name="Wincker P."/>
            <person name="Jaillon O."/>
            <person name="Roest Crollius H."/>
            <person name="Guiguen Y."/>
        </authorList>
    </citation>
    <scope>NUCLEOTIDE SEQUENCE [LARGE SCALE GENOMIC DNA]</scope>
</reference>
<dbReference type="Proteomes" id="UP000193380">
    <property type="component" value="Unassembled WGS sequence"/>
</dbReference>
<evidence type="ECO:0000256" key="2">
    <source>
        <dbReference type="ARBA" id="ARBA00011738"/>
    </source>
</evidence>
<evidence type="ECO:0000256" key="4">
    <source>
        <dbReference type="ARBA" id="ARBA00022576"/>
    </source>
</evidence>
<evidence type="ECO:0000256" key="6">
    <source>
        <dbReference type="ARBA" id="ARBA00022898"/>
    </source>
</evidence>
<keyword evidence="5" id="KW-0808">Transferase</keyword>
<dbReference type="GO" id="GO:0030170">
    <property type="term" value="F:pyridoxal phosphate binding"/>
    <property type="evidence" value="ECO:0007669"/>
    <property type="project" value="InterPro"/>
</dbReference>
<dbReference type="Pfam" id="PF00155">
    <property type="entry name" value="Aminotran_1_2"/>
    <property type="match status" value="1"/>
</dbReference>
<gene>
    <name evidence="8" type="ORF">GSONMT00060865001</name>
</gene>
<sequence length="145" mass="16800">MRASLQAKLQALETPGTWDHITQQIGMFSFTGLNPKQVEYMIKERSIYLMASGRINMCGLTTKNIDYVAESIHETVFFPSESQDAKYILFVQVVSLVCVSHDIGDQCRKPRTLSIHKWNSEQQVRYESVRIFLLRISSFLIHWEV</sequence>
<evidence type="ECO:0000313" key="8">
    <source>
        <dbReference type="EMBL" id="CDQ93139.1"/>
    </source>
</evidence>
<dbReference type="InterPro" id="IPR000796">
    <property type="entry name" value="Asp_trans"/>
</dbReference>
<proteinExistence type="predicted"/>
<protein>
    <recommendedName>
        <fullName evidence="3">aspartate transaminase</fullName>
        <ecNumber evidence="3">2.6.1.1</ecNumber>
    </recommendedName>
</protein>
<evidence type="ECO:0000256" key="1">
    <source>
        <dbReference type="ARBA" id="ARBA00001933"/>
    </source>
</evidence>
<evidence type="ECO:0000256" key="5">
    <source>
        <dbReference type="ARBA" id="ARBA00022679"/>
    </source>
</evidence>
<dbReference type="AlphaFoldDB" id="A0A060YUH8"/>
<dbReference type="EC" id="2.6.1.1" evidence="3"/>
<dbReference type="GO" id="GO:0006532">
    <property type="term" value="P:aspartate biosynthetic process"/>
    <property type="evidence" value="ECO:0007669"/>
    <property type="project" value="TreeGrafter"/>
</dbReference>
<dbReference type="GO" id="GO:0004069">
    <property type="term" value="F:L-aspartate:2-oxoglutarate aminotransferase activity"/>
    <property type="evidence" value="ECO:0007669"/>
    <property type="project" value="UniProtKB-EC"/>
</dbReference>
<dbReference type="InterPro" id="IPR004839">
    <property type="entry name" value="Aminotransferase_I/II_large"/>
</dbReference>